<dbReference type="Gene3D" id="1.20.140.10">
    <property type="entry name" value="Butyryl-CoA Dehydrogenase, subunit A, domain 3"/>
    <property type="match status" value="1"/>
</dbReference>
<evidence type="ECO:0000313" key="10">
    <source>
        <dbReference type="EMBL" id="PXW50565.1"/>
    </source>
</evidence>
<proteinExistence type="inferred from homology"/>
<dbReference type="Pfam" id="PF00441">
    <property type="entry name" value="Acyl-CoA_dh_1"/>
    <property type="match status" value="1"/>
</dbReference>
<keyword evidence="11" id="KW-1185">Reference proteome</keyword>
<comment type="similarity">
    <text evidence="2 6">Belongs to the acyl-CoA dehydrogenase family.</text>
</comment>
<feature type="domain" description="Acyl-CoA dehydrogenase/oxidase N-terminal" evidence="9">
    <location>
        <begin position="6"/>
        <end position="117"/>
    </location>
</feature>
<dbReference type="OrthoDB" id="5510711at2"/>
<dbReference type="SUPFAM" id="SSF56645">
    <property type="entry name" value="Acyl-CoA dehydrogenase NM domain-like"/>
    <property type="match status" value="1"/>
</dbReference>
<reference evidence="10 11" key="1">
    <citation type="submission" date="2018-05" db="EMBL/GenBank/DDBJ databases">
        <title>Genomic Encyclopedia of Type Strains, Phase IV (KMG-IV): sequencing the most valuable type-strain genomes for metagenomic binning, comparative biology and taxonomic classification.</title>
        <authorList>
            <person name="Goeker M."/>
        </authorList>
    </citation>
    <scope>NUCLEOTIDE SEQUENCE [LARGE SCALE GENOMIC DNA]</scope>
    <source>
        <strain evidence="10 11">DSM 6462</strain>
    </source>
</reference>
<organism evidence="10 11">
    <name type="scientific">Chelatococcus asaccharovorans</name>
    <dbReference type="NCBI Taxonomy" id="28210"/>
    <lineage>
        <taxon>Bacteria</taxon>
        <taxon>Pseudomonadati</taxon>
        <taxon>Pseudomonadota</taxon>
        <taxon>Alphaproteobacteria</taxon>
        <taxon>Hyphomicrobiales</taxon>
        <taxon>Chelatococcaceae</taxon>
        <taxon>Chelatococcus</taxon>
    </lineage>
</organism>
<dbReference type="Pfam" id="PF02770">
    <property type="entry name" value="Acyl-CoA_dh_M"/>
    <property type="match status" value="1"/>
</dbReference>
<keyword evidence="4 6" id="KW-0274">FAD</keyword>
<evidence type="ECO:0000256" key="4">
    <source>
        <dbReference type="ARBA" id="ARBA00022827"/>
    </source>
</evidence>
<evidence type="ECO:0000256" key="5">
    <source>
        <dbReference type="ARBA" id="ARBA00023002"/>
    </source>
</evidence>
<keyword evidence="3 6" id="KW-0285">Flavoprotein</keyword>
<keyword evidence="5 6" id="KW-0560">Oxidoreductase</keyword>
<dbReference type="Gene3D" id="1.10.540.10">
    <property type="entry name" value="Acyl-CoA dehydrogenase/oxidase, N-terminal domain"/>
    <property type="match status" value="1"/>
</dbReference>
<dbReference type="FunFam" id="1.20.140.10:FF:000001">
    <property type="entry name" value="Acyl-CoA dehydrogenase"/>
    <property type="match status" value="1"/>
</dbReference>
<gene>
    <name evidence="10" type="ORF">C7450_12510</name>
</gene>
<evidence type="ECO:0000256" key="6">
    <source>
        <dbReference type="RuleBase" id="RU362125"/>
    </source>
</evidence>
<evidence type="ECO:0000256" key="2">
    <source>
        <dbReference type="ARBA" id="ARBA00009347"/>
    </source>
</evidence>
<dbReference type="Gene3D" id="2.40.110.10">
    <property type="entry name" value="Butyryl-CoA Dehydrogenase, subunit A, domain 2"/>
    <property type="match status" value="1"/>
</dbReference>
<dbReference type="InterPro" id="IPR046373">
    <property type="entry name" value="Acyl-CoA_Oxase/DH_mid-dom_sf"/>
</dbReference>
<sequence>MDFQLTADQREMVNTVRAVTQEKIKPRSLQYMDGSFPWDSMKDLASIGVLGMAVPEEYGGSGLSVLDTALVLEEVAKGCYVTAMALMGEVGVQVRIISTYAPEAIKQRILPGVCTGENMLAVCMTEPHAGTDVANYRTNTDIVGDKLVLNGTKTLISRVDEAQMFVVFTRINKQPGREGIGCVLIERDTPGFQCTARYHTMGGENLAEITFENCELPLENLVIREDGFRRLLTAFNTQRCLNPSVSLGLAEGAFEEAVKYCRDRTAFKRPIGEFQGMRWKLAEMYRDIEIGRSILYRACATANPFPDPYQAALAKMYCNEMAIRVTSEAIQVHGGYGFTDEYPVSRFYRGARYGTLGGGTTETLKELVGKKIMADFPHDGFLGMGSF</sequence>
<dbReference type="PANTHER" id="PTHR43884">
    <property type="entry name" value="ACYL-COA DEHYDROGENASE"/>
    <property type="match status" value="1"/>
</dbReference>
<evidence type="ECO:0000256" key="3">
    <source>
        <dbReference type="ARBA" id="ARBA00022630"/>
    </source>
</evidence>
<protein>
    <submittedName>
        <fullName evidence="10">Alkylation response protein AidB-like acyl-CoA dehydrogenase</fullName>
    </submittedName>
</protein>
<dbReference type="InterPro" id="IPR036250">
    <property type="entry name" value="AcylCo_DH-like_C"/>
</dbReference>
<comment type="cofactor">
    <cofactor evidence="1 6">
        <name>FAD</name>
        <dbReference type="ChEBI" id="CHEBI:57692"/>
    </cofactor>
</comment>
<dbReference type="Pfam" id="PF02771">
    <property type="entry name" value="Acyl-CoA_dh_N"/>
    <property type="match status" value="1"/>
</dbReference>
<dbReference type="SUPFAM" id="SSF47203">
    <property type="entry name" value="Acyl-CoA dehydrogenase C-terminal domain-like"/>
    <property type="match status" value="1"/>
</dbReference>
<dbReference type="GO" id="GO:0003995">
    <property type="term" value="F:acyl-CoA dehydrogenase activity"/>
    <property type="evidence" value="ECO:0007669"/>
    <property type="project" value="TreeGrafter"/>
</dbReference>
<accession>A0A2V3TS78</accession>
<dbReference type="Proteomes" id="UP000248021">
    <property type="component" value="Unassembled WGS sequence"/>
</dbReference>
<comment type="caution">
    <text evidence="10">The sequence shown here is derived from an EMBL/GenBank/DDBJ whole genome shotgun (WGS) entry which is preliminary data.</text>
</comment>
<evidence type="ECO:0000259" key="8">
    <source>
        <dbReference type="Pfam" id="PF02770"/>
    </source>
</evidence>
<evidence type="ECO:0000256" key="1">
    <source>
        <dbReference type="ARBA" id="ARBA00001974"/>
    </source>
</evidence>
<dbReference type="AlphaFoldDB" id="A0A2V3TS78"/>
<dbReference type="InterPro" id="IPR037069">
    <property type="entry name" value="AcylCoA_DH/ox_N_sf"/>
</dbReference>
<evidence type="ECO:0000313" key="11">
    <source>
        <dbReference type="Proteomes" id="UP000248021"/>
    </source>
</evidence>
<dbReference type="GO" id="GO:0050660">
    <property type="term" value="F:flavin adenine dinucleotide binding"/>
    <property type="evidence" value="ECO:0007669"/>
    <property type="project" value="InterPro"/>
</dbReference>
<evidence type="ECO:0000259" key="7">
    <source>
        <dbReference type="Pfam" id="PF00441"/>
    </source>
</evidence>
<feature type="domain" description="Acyl-CoA oxidase/dehydrogenase middle" evidence="8">
    <location>
        <begin position="121"/>
        <end position="214"/>
    </location>
</feature>
<name>A0A2V3TS78_9HYPH</name>
<dbReference type="InterPro" id="IPR006091">
    <property type="entry name" value="Acyl-CoA_Oxase/DH_mid-dom"/>
</dbReference>
<dbReference type="PANTHER" id="PTHR43884:SF12">
    <property type="entry name" value="ISOVALERYL-COA DEHYDROGENASE, MITOCHONDRIAL-RELATED"/>
    <property type="match status" value="1"/>
</dbReference>
<dbReference type="InterPro" id="IPR013786">
    <property type="entry name" value="AcylCoA_DH/ox_N"/>
</dbReference>
<dbReference type="RefSeq" id="WP_110378564.1">
    <property type="nucleotide sequence ID" value="NZ_CAKNFM010000002.1"/>
</dbReference>
<feature type="domain" description="Acyl-CoA dehydrogenase/oxidase C-terminal" evidence="7">
    <location>
        <begin position="226"/>
        <end position="372"/>
    </location>
</feature>
<dbReference type="EMBL" id="QJJK01000025">
    <property type="protein sequence ID" value="PXW50565.1"/>
    <property type="molecule type" value="Genomic_DNA"/>
</dbReference>
<dbReference type="InterPro" id="IPR009075">
    <property type="entry name" value="AcylCo_DH/oxidase_C"/>
</dbReference>
<dbReference type="InterPro" id="IPR009100">
    <property type="entry name" value="AcylCoA_DH/oxidase_NM_dom_sf"/>
</dbReference>
<evidence type="ECO:0000259" key="9">
    <source>
        <dbReference type="Pfam" id="PF02771"/>
    </source>
</evidence>